<dbReference type="InterPro" id="IPR036873">
    <property type="entry name" value="Rhodanese-like_dom_sf"/>
</dbReference>
<dbReference type="InterPro" id="IPR001763">
    <property type="entry name" value="Rhodanese-like_dom"/>
</dbReference>
<evidence type="ECO:0000259" key="3">
    <source>
        <dbReference type="PROSITE" id="PS50206"/>
    </source>
</evidence>
<dbReference type="InterPro" id="IPR045078">
    <property type="entry name" value="TST/MPST-like"/>
</dbReference>
<dbReference type="PANTHER" id="PTHR11364">
    <property type="entry name" value="THIOSULFATE SULFERTANSFERASE"/>
    <property type="match status" value="1"/>
</dbReference>
<dbReference type="PROSITE" id="PS50206">
    <property type="entry name" value="RHODANESE_3"/>
    <property type="match status" value="1"/>
</dbReference>
<dbReference type="SUPFAM" id="SSF47473">
    <property type="entry name" value="EF-hand"/>
    <property type="match status" value="1"/>
</dbReference>
<reference evidence="5 6" key="1">
    <citation type="submission" date="2019-09" db="EMBL/GenBank/DDBJ databases">
        <title>A chromosome-level genome assembly of the Chinese tupelo Nyssa sinensis.</title>
        <authorList>
            <person name="Yang X."/>
            <person name="Kang M."/>
            <person name="Yang Y."/>
            <person name="Xiong H."/>
            <person name="Wang M."/>
            <person name="Zhang Z."/>
            <person name="Wang Z."/>
            <person name="Wu H."/>
            <person name="Ma T."/>
            <person name="Liu J."/>
            <person name="Xi Z."/>
        </authorList>
    </citation>
    <scope>NUCLEOTIDE SEQUENCE [LARGE SCALE GENOMIC DNA]</scope>
    <source>
        <strain evidence="5">J267</strain>
        <tissue evidence="5">Leaf</tissue>
    </source>
</reference>
<dbReference type="SUPFAM" id="SSF52821">
    <property type="entry name" value="Rhodanese/Cell cycle control phosphatase"/>
    <property type="match status" value="1"/>
</dbReference>
<evidence type="ECO:0000313" key="5">
    <source>
        <dbReference type="EMBL" id="KAA8522129.1"/>
    </source>
</evidence>
<gene>
    <name evidence="5" type="ORF">F0562_012557</name>
</gene>
<organism evidence="5 6">
    <name type="scientific">Nyssa sinensis</name>
    <dbReference type="NCBI Taxonomy" id="561372"/>
    <lineage>
        <taxon>Eukaryota</taxon>
        <taxon>Viridiplantae</taxon>
        <taxon>Streptophyta</taxon>
        <taxon>Embryophyta</taxon>
        <taxon>Tracheophyta</taxon>
        <taxon>Spermatophyta</taxon>
        <taxon>Magnoliopsida</taxon>
        <taxon>eudicotyledons</taxon>
        <taxon>Gunneridae</taxon>
        <taxon>Pentapetalae</taxon>
        <taxon>asterids</taxon>
        <taxon>Cornales</taxon>
        <taxon>Nyssaceae</taxon>
        <taxon>Nyssa</taxon>
    </lineage>
</organism>
<name>A0A5J4ZVS3_9ASTE</name>
<dbReference type="EMBL" id="CM018048">
    <property type="protein sequence ID" value="KAA8522129.1"/>
    <property type="molecule type" value="Genomic_DNA"/>
</dbReference>
<evidence type="ECO:0000256" key="2">
    <source>
        <dbReference type="ARBA" id="ARBA00022737"/>
    </source>
</evidence>
<feature type="domain" description="EF-hand" evidence="4">
    <location>
        <begin position="147"/>
        <end position="182"/>
    </location>
</feature>
<dbReference type="InterPro" id="IPR011992">
    <property type="entry name" value="EF-hand-dom_pair"/>
</dbReference>
<protein>
    <submittedName>
        <fullName evidence="5">Uncharacterized protein</fullName>
    </submittedName>
</protein>
<feature type="domain" description="Rhodanese" evidence="3">
    <location>
        <begin position="62"/>
        <end position="132"/>
    </location>
</feature>
<dbReference type="OrthoDB" id="270167at2759"/>
<sequence>MIGFALRDHFWAAPAYLVYKPSGFVSRYMASSVVGSKVSFSTQSISTNEPVVSVDWLHATPREPGVKVLDASWYMLDEQRNALQEYQVSYIPSALFFDVNGISDQTTNLPHMLQSEEAFVAAVSALGVKNKDGLDMKLDLRVWRYADVKTWAMMIFDLFDVKRKGVIDFGDFVRSLSVFHPNAPTRRQDQLDITTTFPSFVFNSEVDEIAT</sequence>
<evidence type="ECO:0000256" key="1">
    <source>
        <dbReference type="ARBA" id="ARBA00022679"/>
    </source>
</evidence>
<dbReference type="GO" id="GO:0004792">
    <property type="term" value="F:thiosulfate-cyanide sulfurtransferase activity"/>
    <property type="evidence" value="ECO:0007669"/>
    <property type="project" value="TreeGrafter"/>
</dbReference>
<keyword evidence="6" id="KW-1185">Reference proteome</keyword>
<dbReference type="Proteomes" id="UP000325577">
    <property type="component" value="Linkage Group LG5"/>
</dbReference>
<dbReference type="InterPro" id="IPR002048">
    <property type="entry name" value="EF_hand_dom"/>
</dbReference>
<dbReference type="PANTHER" id="PTHR11364:SF27">
    <property type="entry name" value="SULFURTRANSFERASE"/>
    <property type="match status" value="1"/>
</dbReference>
<proteinExistence type="predicted"/>
<dbReference type="PROSITE" id="PS50222">
    <property type="entry name" value="EF_HAND_2"/>
    <property type="match status" value="1"/>
</dbReference>
<dbReference type="GO" id="GO:0005739">
    <property type="term" value="C:mitochondrion"/>
    <property type="evidence" value="ECO:0007669"/>
    <property type="project" value="TreeGrafter"/>
</dbReference>
<keyword evidence="2" id="KW-0677">Repeat</keyword>
<evidence type="ECO:0000259" key="4">
    <source>
        <dbReference type="PROSITE" id="PS50222"/>
    </source>
</evidence>
<accession>A0A5J4ZVS3</accession>
<dbReference type="GO" id="GO:0005509">
    <property type="term" value="F:calcium ion binding"/>
    <property type="evidence" value="ECO:0007669"/>
    <property type="project" value="InterPro"/>
</dbReference>
<dbReference type="AlphaFoldDB" id="A0A5J4ZVS3"/>
<dbReference type="Gene3D" id="3.40.250.10">
    <property type="entry name" value="Rhodanese-like domain"/>
    <property type="match status" value="1"/>
</dbReference>
<evidence type="ECO:0000313" key="6">
    <source>
        <dbReference type="Proteomes" id="UP000325577"/>
    </source>
</evidence>
<keyword evidence="1" id="KW-0808">Transferase</keyword>